<evidence type="ECO:0000259" key="13">
    <source>
        <dbReference type="Pfam" id="PF02768"/>
    </source>
</evidence>
<dbReference type="SUPFAM" id="SSF55979">
    <property type="entry name" value="DNA clamp"/>
    <property type="match status" value="3"/>
</dbReference>
<dbReference type="CDD" id="cd00140">
    <property type="entry name" value="beta_clamp"/>
    <property type="match status" value="1"/>
</dbReference>
<evidence type="ECO:0000256" key="5">
    <source>
        <dbReference type="ARBA" id="ARBA00022679"/>
    </source>
</evidence>
<organism evidence="14 15">
    <name type="scientific">Agrobacterium larrymoorei</name>
    <dbReference type="NCBI Taxonomy" id="160699"/>
    <lineage>
        <taxon>Bacteria</taxon>
        <taxon>Pseudomonadati</taxon>
        <taxon>Pseudomonadota</taxon>
        <taxon>Alphaproteobacteria</taxon>
        <taxon>Hyphomicrobiales</taxon>
        <taxon>Rhizobiaceae</taxon>
        <taxon>Rhizobium/Agrobacterium group</taxon>
        <taxon>Agrobacterium</taxon>
    </lineage>
</organism>
<dbReference type="Pfam" id="PF02768">
    <property type="entry name" value="DNA_pol3_beta_3"/>
    <property type="match status" value="1"/>
</dbReference>
<protein>
    <recommendedName>
        <fullName evidence="3 10">Beta sliding clamp</fullName>
    </recommendedName>
</protein>
<dbReference type="GO" id="GO:0008408">
    <property type="term" value="F:3'-5' exonuclease activity"/>
    <property type="evidence" value="ECO:0007669"/>
    <property type="project" value="InterPro"/>
</dbReference>
<dbReference type="GO" id="GO:0009360">
    <property type="term" value="C:DNA polymerase III complex"/>
    <property type="evidence" value="ECO:0007669"/>
    <property type="project" value="InterPro"/>
</dbReference>
<feature type="domain" description="DNA polymerase III beta sliding clamp central" evidence="12">
    <location>
        <begin position="134"/>
        <end position="249"/>
    </location>
</feature>
<dbReference type="SMART" id="SM00480">
    <property type="entry name" value="POL3Bc"/>
    <property type="match status" value="1"/>
</dbReference>
<feature type="domain" description="DNA polymerase III beta sliding clamp C-terminal" evidence="13">
    <location>
        <begin position="252"/>
        <end position="372"/>
    </location>
</feature>
<evidence type="ECO:0000256" key="4">
    <source>
        <dbReference type="ARBA" id="ARBA00022490"/>
    </source>
</evidence>
<dbReference type="Proteomes" id="UP000298664">
    <property type="component" value="Chromosome Circular"/>
</dbReference>
<evidence type="ECO:0000256" key="2">
    <source>
        <dbReference type="ARBA" id="ARBA00010752"/>
    </source>
</evidence>
<dbReference type="Pfam" id="PF02767">
    <property type="entry name" value="DNA_pol3_beta_2"/>
    <property type="match status" value="1"/>
</dbReference>
<dbReference type="Pfam" id="PF00712">
    <property type="entry name" value="DNA_pol3_beta"/>
    <property type="match status" value="1"/>
</dbReference>
<dbReference type="Gene3D" id="3.10.150.10">
    <property type="entry name" value="DNA Polymerase III, subunit A, domain 2"/>
    <property type="match status" value="1"/>
</dbReference>
<evidence type="ECO:0000256" key="6">
    <source>
        <dbReference type="ARBA" id="ARBA00022695"/>
    </source>
</evidence>
<comment type="subunit">
    <text evidence="10">Forms a ring-shaped head-to-tail homodimer around DNA.</text>
</comment>
<name>A0AAF0HAN4_9HYPH</name>
<dbReference type="GO" id="GO:0006271">
    <property type="term" value="P:DNA strand elongation involved in DNA replication"/>
    <property type="evidence" value="ECO:0007669"/>
    <property type="project" value="TreeGrafter"/>
</dbReference>
<dbReference type="InterPro" id="IPR001001">
    <property type="entry name" value="DNA_polIII_beta"/>
</dbReference>
<comment type="similarity">
    <text evidence="2 10">Belongs to the beta sliding clamp family.</text>
</comment>
<dbReference type="GO" id="GO:0003887">
    <property type="term" value="F:DNA-directed DNA polymerase activity"/>
    <property type="evidence" value="ECO:0007669"/>
    <property type="project" value="UniProtKB-UniRule"/>
</dbReference>
<dbReference type="EMBL" id="CP124733">
    <property type="protein sequence ID" value="WHA40944.1"/>
    <property type="molecule type" value="Genomic_DNA"/>
</dbReference>
<keyword evidence="9" id="KW-0238">DNA-binding</keyword>
<proteinExistence type="inferred from homology"/>
<keyword evidence="8 10" id="KW-0239">DNA-directed DNA polymerase</keyword>
<evidence type="ECO:0000256" key="9">
    <source>
        <dbReference type="ARBA" id="ARBA00023125"/>
    </source>
</evidence>
<dbReference type="RefSeq" id="WP_137392966.1">
    <property type="nucleotide sequence ID" value="NZ_CP124733.1"/>
</dbReference>
<reference evidence="14" key="1">
    <citation type="submission" date="2023-05" db="EMBL/GenBank/DDBJ databases">
        <title>Complete genome sequence of Agrobacterium larrymoorei CFBP5477.</title>
        <authorList>
            <person name="Yen H.-C."/>
            <person name="Chou L."/>
            <person name="Lin Y.-C."/>
            <person name="Lai E.-M."/>
            <person name="Kuo C.-H."/>
        </authorList>
    </citation>
    <scope>NUCLEOTIDE SEQUENCE</scope>
    <source>
        <strain evidence="14">CFBP5477</strain>
    </source>
</reference>
<evidence type="ECO:0000313" key="15">
    <source>
        <dbReference type="Proteomes" id="UP000298664"/>
    </source>
</evidence>
<dbReference type="PIRSF" id="PIRSF000804">
    <property type="entry name" value="DNA_pol_III_b"/>
    <property type="match status" value="1"/>
</dbReference>
<gene>
    <name evidence="14" type="primary">dnaN</name>
    <name evidence="14" type="ORF">CFBP5477_014210</name>
</gene>
<evidence type="ECO:0000256" key="3">
    <source>
        <dbReference type="ARBA" id="ARBA00021035"/>
    </source>
</evidence>
<evidence type="ECO:0000256" key="8">
    <source>
        <dbReference type="ARBA" id="ARBA00022932"/>
    </source>
</evidence>
<evidence type="ECO:0000256" key="7">
    <source>
        <dbReference type="ARBA" id="ARBA00022705"/>
    </source>
</evidence>
<dbReference type="InterPro" id="IPR022634">
    <property type="entry name" value="DNA_polIII_beta_N"/>
</dbReference>
<evidence type="ECO:0000256" key="1">
    <source>
        <dbReference type="ARBA" id="ARBA00004496"/>
    </source>
</evidence>
<comment type="subcellular location">
    <subcellularLocation>
        <location evidence="1 10">Cytoplasm</location>
    </subcellularLocation>
</comment>
<comment type="function">
    <text evidence="10">Confers DNA tethering and processivity to DNA polymerases and other proteins. Acts as a clamp, forming a ring around DNA (a reaction catalyzed by the clamp-loading complex) which diffuses in an ATP-independent manner freely and bidirectionally along dsDNA. Initially characterized for its ability to contact the catalytic subunit of DNA polymerase III (Pol III), a complex, multichain enzyme responsible for most of the replicative synthesis in bacteria; Pol III exhibits 3'-5' exonuclease proofreading activity. The beta chain is required for initiation of replication as well as for processivity of DNA replication.</text>
</comment>
<dbReference type="GO" id="GO:0005737">
    <property type="term" value="C:cytoplasm"/>
    <property type="evidence" value="ECO:0007669"/>
    <property type="project" value="UniProtKB-SubCell"/>
</dbReference>
<dbReference type="GO" id="GO:0003677">
    <property type="term" value="F:DNA binding"/>
    <property type="evidence" value="ECO:0007669"/>
    <property type="project" value="UniProtKB-UniRule"/>
</dbReference>
<keyword evidence="6 10" id="KW-0548">Nucleotidyltransferase</keyword>
<evidence type="ECO:0000259" key="11">
    <source>
        <dbReference type="Pfam" id="PF00712"/>
    </source>
</evidence>
<dbReference type="Gene3D" id="3.70.10.10">
    <property type="match status" value="1"/>
</dbReference>
<accession>A0AAF0HAN4</accession>
<dbReference type="PANTHER" id="PTHR30478">
    <property type="entry name" value="DNA POLYMERASE III SUBUNIT BETA"/>
    <property type="match status" value="1"/>
</dbReference>
<keyword evidence="5 10" id="KW-0808">Transferase</keyword>
<sequence>MGDLYFKVHRSELVKAVDAALLATGSKEKFPALDNVLLKPHDNTLIVRGTNLDLEIEITCDLVEQGRDYGFTVNATALANIARNLPEAAELKFEAGKDKAQVSISAARSRYTLNIMEEADFPSIGGKPEFAFNISTAALCDMIGKVRYAIAKGDKTRPYFEGLLFNRLTDQRIEFVSCDGKNLAAVRLDFEAVEDFPQIIVPTKTVDAVAKLLSPLKSDCRININDFKISFECEGLSLISKLVDGRYPEYSRLIPQRDPSFVRADRDQFRRAIARTCAVTREASKDALKLSVSSDGLMLSLNSGVGESAAEPVEISYDGEAYEKGYNSAFLTKMLESISTPSVRMYGTDPSTGGHFTPDNDAAEDFIVMPMRVK</sequence>
<keyword evidence="4 10" id="KW-0963">Cytoplasm</keyword>
<dbReference type="InterPro" id="IPR022635">
    <property type="entry name" value="DNA_polIII_beta_C"/>
</dbReference>
<dbReference type="InterPro" id="IPR022637">
    <property type="entry name" value="DNA_polIII_beta_cen"/>
</dbReference>
<keyword evidence="7 10" id="KW-0235">DNA replication</keyword>
<feature type="domain" description="DNA polymerase III beta sliding clamp N-terminal" evidence="11">
    <location>
        <begin position="5"/>
        <end position="124"/>
    </location>
</feature>
<evidence type="ECO:0000259" key="12">
    <source>
        <dbReference type="Pfam" id="PF02767"/>
    </source>
</evidence>
<evidence type="ECO:0000256" key="10">
    <source>
        <dbReference type="PIRNR" id="PIRNR000804"/>
    </source>
</evidence>
<dbReference type="PANTHER" id="PTHR30478:SF0">
    <property type="entry name" value="BETA SLIDING CLAMP"/>
    <property type="match status" value="1"/>
</dbReference>
<evidence type="ECO:0000313" key="14">
    <source>
        <dbReference type="EMBL" id="WHA40944.1"/>
    </source>
</evidence>
<dbReference type="NCBIfam" id="TIGR00663">
    <property type="entry name" value="dnan"/>
    <property type="match status" value="1"/>
</dbReference>
<dbReference type="InterPro" id="IPR046938">
    <property type="entry name" value="DNA_clamp_sf"/>
</dbReference>
<dbReference type="AlphaFoldDB" id="A0AAF0HAN4"/>